<dbReference type="Proteomes" id="UP000034498">
    <property type="component" value="Unassembled WGS sequence"/>
</dbReference>
<evidence type="ECO:0000256" key="12">
    <source>
        <dbReference type="ARBA" id="ARBA00022843"/>
    </source>
</evidence>
<dbReference type="Gene3D" id="3.30.210.10">
    <property type="entry name" value="DNA polymerase, thumb domain"/>
    <property type="match status" value="1"/>
</dbReference>
<dbReference type="InterPro" id="IPR029398">
    <property type="entry name" value="PolB_thumb"/>
</dbReference>
<evidence type="ECO:0000256" key="17">
    <source>
        <dbReference type="ARBA" id="ARBA00035726"/>
    </source>
</evidence>
<evidence type="ECO:0000256" key="15">
    <source>
        <dbReference type="ARBA" id="ARBA00023204"/>
    </source>
</evidence>
<dbReference type="PRINTS" id="PR00870">
    <property type="entry name" value="DNAPOLXBETA"/>
</dbReference>
<dbReference type="STRING" id="1618336.US94_C0006G0013"/>
<evidence type="ECO:0000259" key="22">
    <source>
        <dbReference type="SMART" id="SM00278"/>
    </source>
</evidence>
<evidence type="ECO:0000256" key="19">
    <source>
        <dbReference type="ARBA" id="ARBA00044678"/>
    </source>
</evidence>
<dbReference type="GO" id="GO:0006281">
    <property type="term" value="P:DNA repair"/>
    <property type="evidence" value="ECO:0007669"/>
    <property type="project" value="UniProtKB-KW"/>
</dbReference>
<dbReference type="SUPFAM" id="SSF89550">
    <property type="entry name" value="PHP domain-like"/>
    <property type="match status" value="1"/>
</dbReference>
<dbReference type="Gene3D" id="3.30.460.10">
    <property type="entry name" value="Beta Polymerase, domain 2"/>
    <property type="match status" value="1"/>
</dbReference>
<dbReference type="InterPro" id="IPR010996">
    <property type="entry name" value="HHH_MUS81"/>
</dbReference>
<dbReference type="InterPro" id="IPR037160">
    <property type="entry name" value="DNA_Pol_thumb_sf"/>
</dbReference>
<evidence type="ECO:0000256" key="5">
    <source>
        <dbReference type="ARBA" id="ARBA00020020"/>
    </source>
</evidence>
<dbReference type="AlphaFoldDB" id="A0A0G0K3S7"/>
<dbReference type="InterPro" id="IPR002054">
    <property type="entry name" value="DNA-dir_DNA_pol_X"/>
</dbReference>
<dbReference type="GO" id="GO:0140078">
    <property type="term" value="F:class I DNA-(apurinic or apyrimidinic site) endonuclease activity"/>
    <property type="evidence" value="ECO:0007669"/>
    <property type="project" value="UniProtKB-EC"/>
</dbReference>
<comment type="catalytic activity">
    <reaction evidence="19">
        <text>a 5'-end 2'-deoxyribose-2'-deoxyribonucleotide-DNA = (2E,4S)-4-hydroxypenten-2-al-5-phosphate + a 5'-end 5'-phospho-2'-deoxyribonucleoside-DNA + H(+)</text>
        <dbReference type="Rhea" id="RHEA:76255"/>
        <dbReference type="Rhea" id="RHEA-COMP:13180"/>
        <dbReference type="Rhea" id="RHEA-COMP:18657"/>
        <dbReference type="ChEBI" id="CHEBI:15378"/>
        <dbReference type="ChEBI" id="CHEBI:136412"/>
        <dbReference type="ChEBI" id="CHEBI:195194"/>
        <dbReference type="ChEBI" id="CHEBI:195195"/>
    </reaction>
</comment>
<evidence type="ECO:0000256" key="18">
    <source>
        <dbReference type="ARBA" id="ARBA00044632"/>
    </source>
</evidence>
<dbReference type="GO" id="GO:0008270">
    <property type="term" value="F:zinc ion binding"/>
    <property type="evidence" value="ECO:0007669"/>
    <property type="project" value="TreeGrafter"/>
</dbReference>
<dbReference type="InterPro" id="IPR003583">
    <property type="entry name" value="Hlx-hairpin-Hlx_DNA-bd_motif"/>
</dbReference>
<dbReference type="GO" id="GO:0003677">
    <property type="term" value="F:DNA binding"/>
    <property type="evidence" value="ECO:0007669"/>
    <property type="project" value="InterPro"/>
</dbReference>
<dbReference type="Gene3D" id="1.10.150.20">
    <property type="entry name" value="5' to 3' exonuclease, C-terminal subdomain"/>
    <property type="match status" value="1"/>
</dbReference>
<evidence type="ECO:0000259" key="23">
    <source>
        <dbReference type="SMART" id="SM00481"/>
    </source>
</evidence>
<comment type="function">
    <text evidence="20">Repair polymerase that plays a key role in base-excision repair. During this process, the damaged base is excised by specific DNA glycosylases, the DNA backbone is nicked at the abasic site by an apurinic/apyrimidic (AP) endonuclease, and POLB removes 5'-deoxyribose-phosphate from the preincised AP site acting as a 5'-deoxyribose-phosphate lyase (5'-dRP lyase); through its DNA polymerase activity, it adds one nucleotide to the 3' end of the arising single-nucleotide gap. Conducts 'gap-filling' DNA synthesis in a stepwise distributive fashion rather than in a processive fashion as for other DNA polymerases. It is also able to cleave sugar-phosphate bonds 3' to an intact AP site, acting as an AP lyase.</text>
</comment>
<evidence type="ECO:0000256" key="2">
    <source>
        <dbReference type="ARBA" id="ARBA00004496"/>
    </source>
</evidence>
<comment type="catalytic activity">
    <reaction evidence="21">
        <text>DNA(n) + a 2'-deoxyribonucleoside 5'-triphosphate = DNA(n+1) + diphosphate</text>
        <dbReference type="Rhea" id="RHEA:22508"/>
        <dbReference type="Rhea" id="RHEA-COMP:17339"/>
        <dbReference type="Rhea" id="RHEA-COMP:17340"/>
        <dbReference type="ChEBI" id="CHEBI:33019"/>
        <dbReference type="ChEBI" id="CHEBI:61560"/>
        <dbReference type="ChEBI" id="CHEBI:173112"/>
        <dbReference type="EC" id="2.7.7.7"/>
    </reaction>
</comment>
<dbReference type="SUPFAM" id="SSF47802">
    <property type="entry name" value="DNA polymerase beta, N-terminal domain-like"/>
    <property type="match status" value="1"/>
</dbReference>
<evidence type="ECO:0000256" key="10">
    <source>
        <dbReference type="ARBA" id="ARBA00022705"/>
    </source>
</evidence>
<dbReference type="NCBIfam" id="NF006375">
    <property type="entry name" value="PRK08609.1"/>
    <property type="match status" value="1"/>
</dbReference>
<dbReference type="InterPro" id="IPR022311">
    <property type="entry name" value="PolX-like"/>
</dbReference>
<dbReference type="SUPFAM" id="SSF81301">
    <property type="entry name" value="Nucleotidyltransferase"/>
    <property type="match status" value="1"/>
</dbReference>
<protein>
    <recommendedName>
        <fullName evidence="5">DNA polymerase beta</fullName>
        <ecNumber evidence="3">2.7.7.7</ecNumber>
        <ecNumber evidence="4">4.2.99.18</ecNumber>
    </recommendedName>
    <alternativeName>
        <fullName evidence="16">5'-deoxyribose-phosphate lyase</fullName>
    </alternativeName>
    <alternativeName>
        <fullName evidence="17">AP lyase</fullName>
    </alternativeName>
</protein>
<dbReference type="Pfam" id="PF14791">
    <property type="entry name" value="DNA_pol_B_thumb"/>
    <property type="match status" value="1"/>
</dbReference>
<evidence type="ECO:0000313" key="25">
    <source>
        <dbReference type="EMBL" id="KKQ74378.1"/>
    </source>
</evidence>
<dbReference type="PATRIC" id="fig|1618336.3.peg.192"/>
<dbReference type="FunFam" id="3.20.20.140:FF:000047">
    <property type="entry name" value="PHP domain-containing protein"/>
    <property type="match status" value="1"/>
</dbReference>
<dbReference type="CDD" id="cd07436">
    <property type="entry name" value="PHP_PolX"/>
    <property type="match status" value="1"/>
</dbReference>
<dbReference type="Pfam" id="PF02811">
    <property type="entry name" value="PHP"/>
    <property type="match status" value="1"/>
</dbReference>
<dbReference type="Gene3D" id="1.10.150.110">
    <property type="entry name" value="DNA polymerase beta, N-terminal domain-like"/>
    <property type="match status" value="1"/>
</dbReference>
<keyword evidence="9" id="KW-0548">Nucleotidyltransferase</keyword>
<feature type="domain" description="DNA-directed DNA polymerase X" evidence="24">
    <location>
        <begin position="1"/>
        <end position="315"/>
    </location>
</feature>
<proteinExistence type="predicted"/>
<reference evidence="25 26" key="1">
    <citation type="journal article" date="2015" name="Nature">
        <title>rRNA introns, odd ribosomes, and small enigmatic genomes across a large radiation of phyla.</title>
        <authorList>
            <person name="Brown C.T."/>
            <person name="Hug L.A."/>
            <person name="Thomas B.C."/>
            <person name="Sharon I."/>
            <person name="Castelle C.J."/>
            <person name="Singh A."/>
            <person name="Wilkins M.J."/>
            <person name="Williams K.H."/>
            <person name="Banfield J.F."/>
        </authorList>
    </citation>
    <scope>NUCLEOTIDE SEQUENCE [LARGE SCALE GENOMIC DNA]</scope>
</reference>
<name>A0A0G0K3S7_9BACT</name>
<evidence type="ECO:0000256" key="16">
    <source>
        <dbReference type="ARBA" id="ARBA00035717"/>
    </source>
</evidence>
<comment type="caution">
    <text evidence="25">The sequence shown here is derived from an EMBL/GenBank/DDBJ whole genome shotgun (WGS) entry which is preliminary data.</text>
</comment>
<dbReference type="InterPro" id="IPR016195">
    <property type="entry name" value="Pol/histidinol_Pase-like"/>
</dbReference>
<dbReference type="InterPro" id="IPR050243">
    <property type="entry name" value="PHP_phosphatase"/>
</dbReference>
<feature type="domain" description="Helix-hairpin-helix DNA-binding motif class 1" evidence="22">
    <location>
        <begin position="95"/>
        <end position="114"/>
    </location>
</feature>
<dbReference type="SMART" id="SM00483">
    <property type="entry name" value="POLXc"/>
    <property type="match status" value="1"/>
</dbReference>
<dbReference type="CDD" id="cd00141">
    <property type="entry name" value="NT_POLXc"/>
    <property type="match status" value="1"/>
</dbReference>
<evidence type="ECO:0000256" key="3">
    <source>
        <dbReference type="ARBA" id="ARBA00012417"/>
    </source>
</evidence>
<keyword evidence="7" id="KW-0237">DNA synthesis</keyword>
<keyword evidence="13" id="KW-0239">DNA-directed DNA polymerase</keyword>
<evidence type="ECO:0000256" key="21">
    <source>
        <dbReference type="ARBA" id="ARBA00049244"/>
    </source>
</evidence>
<evidence type="ECO:0000256" key="13">
    <source>
        <dbReference type="ARBA" id="ARBA00022932"/>
    </source>
</evidence>
<dbReference type="InterPro" id="IPR002008">
    <property type="entry name" value="DNA_pol_X_beta-like"/>
</dbReference>
<keyword evidence="8" id="KW-0808">Transferase</keyword>
<evidence type="ECO:0000256" key="14">
    <source>
        <dbReference type="ARBA" id="ARBA00023053"/>
    </source>
</evidence>
<keyword evidence="14" id="KW-0915">Sodium</keyword>
<evidence type="ECO:0000256" key="1">
    <source>
        <dbReference type="ARBA" id="ARBA00001946"/>
    </source>
</evidence>
<evidence type="ECO:0000256" key="9">
    <source>
        <dbReference type="ARBA" id="ARBA00022695"/>
    </source>
</evidence>
<evidence type="ECO:0000256" key="4">
    <source>
        <dbReference type="ARBA" id="ARBA00012720"/>
    </source>
</evidence>
<keyword evidence="11" id="KW-0227">DNA damage</keyword>
<dbReference type="GO" id="GO:0003887">
    <property type="term" value="F:DNA-directed DNA polymerase activity"/>
    <property type="evidence" value="ECO:0007669"/>
    <property type="project" value="UniProtKB-KW"/>
</dbReference>
<dbReference type="PANTHER" id="PTHR36928">
    <property type="entry name" value="PHOSPHATASE YCDX-RELATED"/>
    <property type="match status" value="1"/>
</dbReference>
<dbReference type="InterPro" id="IPR003141">
    <property type="entry name" value="Pol/His_phosphatase_N"/>
</dbReference>
<accession>A0A0G0K3S7</accession>
<dbReference type="GO" id="GO:0042578">
    <property type="term" value="F:phosphoric ester hydrolase activity"/>
    <property type="evidence" value="ECO:0007669"/>
    <property type="project" value="TreeGrafter"/>
</dbReference>
<evidence type="ECO:0000256" key="8">
    <source>
        <dbReference type="ARBA" id="ARBA00022679"/>
    </source>
</evidence>
<feature type="domain" description="Polymerase/histidinol phosphatase N-terminal" evidence="23">
    <location>
        <begin position="339"/>
        <end position="418"/>
    </location>
</feature>
<evidence type="ECO:0000256" key="11">
    <source>
        <dbReference type="ARBA" id="ARBA00022763"/>
    </source>
</evidence>
<dbReference type="InterPro" id="IPR047967">
    <property type="entry name" value="PolX_PHP"/>
</dbReference>
<evidence type="ECO:0000256" key="7">
    <source>
        <dbReference type="ARBA" id="ARBA00022634"/>
    </source>
</evidence>
<dbReference type="InterPro" id="IPR027421">
    <property type="entry name" value="DNA_pol_lamdba_lyase_dom_sf"/>
</dbReference>
<evidence type="ECO:0000256" key="6">
    <source>
        <dbReference type="ARBA" id="ARBA00022481"/>
    </source>
</evidence>
<dbReference type="Gene3D" id="3.20.20.140">
    <property type="entry name" value="Metal-dependent hydrolases"/>
    <property type="match status" value="1"/>
</dbReference>
<evidence type="ECO:0000256" key="20">
    <source>
        <dbReference type="ARBA" id="ARBA00045548"/>
    </source>
</evidence>
<dbReference type="EMBL" id="LBUX01000006">
    <property type="protein sequence ID" value="KKQ74378.1"/>
    <property type="molecule type" value="Genomic_DNA"/>
</dbReference>
<comment type="subcellular location">
    <subcellularLocation>
        <location evidence="2">Cytoplasm</location>
    </subcellularLocation>
</comment>
<evidence type="ECO:0000313" key="26">
    <source>
        <dbReference type="Proteomes" id="UP000034498"/>
    </source>
</evidence>
<dbReference type="EC" id="2.7.7.7" evidence="3"/>
<dbReference type="GO" id="GO:0005829">
    <property type="term" value="C:cytosol"/>
    <property type="evidence" value="ECO:0007669"/>
    <property type="project" value="TreeGrafter"/>
</dbReference>
<keyword evidence="15" id="KW-0234">DNA repair</keyword>
<dbReference type="Pfam" id="PF14716">
    <property type="entry name" value="HHH_8"/>
    <property type="match status" value="1"/>
</dbReference>
<keyword evidence="10" id="KW-0235">DNA replication</keyword>
<dbReference type="InterPro" id="IPR043519">
    <property type="entry name" value="NT_sf"/>
</dbReference>
<keyword evidence="12" id="KW-0832">Ubl conjugation</keyword>
<gene>
    <name evidence="25" type="ORF">US94_C0006G0013</name>
</gene>
<keyword evidence="6" id="KW-0488">Methylation</keyword>
<comment type="cofactor">
    <cofactor evidence="1">
        <name>Mg(2+)</name>
        <dbReference type="ChEBI" id="CHEBI:18420"/>
    </cofactor>
</comment>
<dbReference type="SMART" id="SM00278">
    <property type="entry name" value="HhH1"/>
    <property type="match status" value="2"/>
</dbReference>
<feature type="domain" description="Helix-hairpin-helix DNA-binding motif class 1" evidence="22">
    <location>
        <begin position="55"/>
        <end position="74"/>
    </location>
</feature>
<dbReference type="EC" id="4.2.99.18" evidence="4"/>
<sequence>MTDKEIGQTFYQIAKILELGNPADRFRIIAYERAAQTIENYAEEMKDVYRKGGIKALNDIPDVGGSIAEKIEELLKTGKLKYLDEIKKDVPVSEVEFLKIPGVGPKTAIKITKELKAKNIDDLEKKLKSGKGDELFKAKTATNILRGIQIMKRMTGRMLITEALPLAEEIVTYLKKVKGVEKIDYVGSLRRMKETIGDIDIIAASSNPRKLIEEFIKFPGISQVLTKGETKSTVIHNQKTQIDLEILPADEYGSLLQHFTGSKEHNVAMRTYAQTKNMSFSEHGFKFDGKLHKLTTEKEVYNFLGMDFIEPELRENTGEIEAALKHKLPKLVELTDIKSDLHVHSNWSDGAMTISEIVRAAEKLGYEYIVISDHTVGLGIANGLDEKRLELRQKEIEKVQKIHPKIKILSSVEVNIKADGDLDIKDWMLEKLDIVTASVHTSFFQDKETMTNRLIKAINHPHVDIIGHPSGRIIGQREPYEVDWSQVFRACKETGTVLEISAFPNRLDLKDSLCREAKSYGVKFAISTDSHQAGHLELMRFGVAVARRGWLEKEDIVNSRDVNSLILWSKRSGHW</sequence>
<dbReference type="PIRSF" id="PIRSF005047">
    <property type="entry name" value="UCP005047_YshC"/>
    <property type="match status" value="1"/>
</dbReference>
<organism evidence="25 26">
    <name type="scientific">Berkelbacteria bacterium GW2011_GWB1_38_5</name>
    <dbReference type="NCBI Taxonomy" id="1618336"/>
    <lineage>
        <taxon>Bacteria</taxon>
        <taxon>Candidatus Berkelbacteria</taxon>
    </lineage>
</organism>
<evidence type="ECO:0000259" key="24">
    <source>
        <dbReference type="SMART" id="SM00483"/>
    </source>
</evidence>
<dbReference type="SMART" id="SM00481">
    <property type="entry name" value="POLIIIAc"/>
    <property type="match status" value="1"/>
</dbReference>
<dbReference type="InterPro" id="IPR004013">
    <property type="entry name" value="PHP_dom"/>
</dbReference>
<comment type="catalytic activity">
    <reaction evidence="18">
        <text>2'-deoxyribonucleotide-(2'-deoxyribose 5'-phosphate)-2'-deoxyribonucleotide-DNA = a 3'-end 2'-deoxyribonucleotide-(2,3-dehydro-2,3-deoxyribose 5'-phosphate)-DNA + a 5'-end 5'-phospho-2'-deoxyribonucleoside-DNA + H(+)</text>
        <dbReference type="Rhea" id="RHEA:66592"/>
        <dbReference type="Rhea" id="RHEA-COMP:13180"/>
        <dbReference type="Rhea" id="RHEA-COMP:16897"/>
        <dbReference type="Rhea" id="RHEA-COMP:17067"/>
        <dbReference type="ChEBI" id="CHEBI:15378"/>
        <dbReference type="ChEBI" id="CHEBI:136412"/>
        <dbReference type="ChEBI" id="CHEBI:157695"/>
        <dbReference type="ChEBI" id="CHEBI:167181"/>
        <dbReference type="EC" id="4.2.99.18"/>
    </reaction>
</comment>
<dbReference type="PANTHER" id="PTHR36928:SF1">
    <property type="entry name" value="PHOSPHATASE YCDX-RELATED"/>
    <property type="match status" value="1"/>
</dbReference>